<name>A0A437S7C1_9FIRM</name>
<accession>A0A437S7C1</accession>
<dbReference type="Gene3D" id="3.10.560.10">
    <property type="entry name" value="Outer membrane lipoprotein wza domain like"/>
    <property type="match status" value="1"/>
</dbReference>
<evidence type="ECO:0000313" key="3">
    <source>
        <dbReference type="Proteomes" id="UP000288812"/>
    </source>
</evidence>
<dbReference type="NCBIfam" id="TIGR00426">
    <property type="entry name" value="competence protein ComEA helix-hairpin-helix repeat region"/>
    <property type="match status" value="1"/>
</dbReference>
<dbReference type="InterPro" id="IPR010994">
    <property type="entry name" value="RuvA_2-like"/>
</dbReference>
<dbReference type="OrthoDB" id="9790239at2"/>
<dbReference type="EMBL" id="RLIH01000005">
    <property type="protein sequence ID" value="RVU54884.1"/>
    <property type="molecule type" value="Genomic_DNA"/>
</dbReference>
<reference evidence="2 3" key="1">
    <citation type="submission" date="2018-11" db="EMBL/GenBank/DDBJ databases">
        <title>Genome sequencing and assembly of Anaerosphaera sp. nov., GS7-6-2.</title>
        <authorList>
            <person name="Rettenmaier R."/>
            <person name="Liebl W."/>
            <person name="Zverlov V."/>
        </authorList>
    </citation>
    <scope>NUCLEOTIDE SEQUENCE [LARGE SCALE GENOMIC DNA]</scope>
    <source>
        <strain evidence="2 3">GS7-6-2</strain>
    </source>
</reference>
<dbReference type="InterPro" id="IPR003583">
    <property type="entry name" value="Hlx-hairpin-Hlx_DNA-bd_motif"/>
</dbReference>
<keyword evidence="3" id="KW-1185">Reference proteome</keyword>
<evidence type="ECO:0000313" key="2">
    <source>
        <dbReference type="EMBL" id="RVU54884.1"/>
    </source>
</evidence>
<dbReference type="SMART" id="SM00278">
    <property type="entry name" value="HhH1"/>
    <property type="match status" value="2"/>
</dbReference>
<organism evidence="2 3">
    <name type="scientific">Anaerosphaera multitolerans</name>
    <dbReference type="NCBI Taxonomy" id="2487351"/>
    <lineage>
        <taxon>Bacteria</taxon>
        <taxon>Bacillati</taxon>
        <taxon>Bacillota</taxon>
        <taxon>Tissierellia</taxon>
        <taxon>Tissierellales</taxon>
        <taxon>Peptoniphilaceae</taxon>
        <taxon>Anaerosphaera</taxon>
    </lineage>
</organism>
<dbReference type="InterPro" id="IPR051675">
    <property type="entry name" value="Endo/Exo/Phosphatase_dom_1"/>
</dbReference>
<proteinExistence type="predicted"/>
<dbReference type="GO" id="GO:0015628">
    <property type="term" value="P:protein secretion by the type II secretion system"/>
    <property type="evidence" value="ECO:0007669"/>
    <property type="project" value="TreeGrafter"/>
</dbReference>
<feature type="domain" description="Helix-hairpin-helix DNA-binding motif class 1" evidence="1">
    <location>
        <begin position="180"/>
        <end position="199"/>
    </location>
</feature>
<dbReference type="Pfam" id="PF10531">
    <property type="entry name" value="SLBB"/>
    <property type="match status" value="1"/>
</dbReference>
<dbReference type="Gene3D" id="1.10.150.310">
    <property type="entry name" value="Tex RuvX-like domain-like"/>
    <property type="match status" value="1"/>
</dbReference>
<dbReference type="PANTHER" id="PTHR21180:SF32">
    <property type="entry name" value="ENDONUCLEASE_EXONUCLEASE_PHOSPHATASE FAMILY DOMAIN-CONTAINING PROTEIN 1"/>
    <property type="match status" value="1"/>
</dbReference>
<dbReference type="GO" id="GO:0015627">
    <property type="term" value="C:type II protein secretion system complex"/>
    <property type="evidence" value="ECO:0007669"/>
    <property type="project" value="TreeGrafter"/>
</dbReference>
<gene>
    <name evidence="2" type="ORF">EF514_04680</name>
</gene>
<dbReference type="GO" id="GO:0006281">
    <property type="term" value="P:DNA repair"/>
    <property type="evidence" value="ECO:0007669"/>
    <property type="project" value="InterPro"/>
</dbReference>
<dbReference type="InterPro" id="IPR004509">
    <property type="entry name" value="Competence_ComEA_HhH"/>
</dbReference>
<dbReference type="InterPro" id="IPR019554">
    <property type="entry name" value="Soluble_ligand-bd"/>
</dbReference>
<dbReference type="Pfam" id="PF12836">
    <property type="entry name" value="HHH_3"/>
    <property type="match status" value="1"/>
</dbReference>
<dbReference type="AlphaFoldDB" id="A0A437S7C1"/>
<protein>
    <submittedName>
        <fullName evidence="2">Competence protein</fullName>
    </submittedName>
</protein>
<dbReference type="SUPFAM" id="SSF47781">
    <property type="entry name" value="RuvA domain 2-like"/>
    <property type="match status" value="1"/>
</dbReference>
<comment type="caution">
    <text evidence="2">The sequence shown here is derived from an EMBL/GenBank/DDBJ whole genome shotgun (WGS) entry which is preliminary data.</text>
</comment>
<dbReference type="PANTHER" id="PTHR21180">
    <property type="entry name" value="ENDONUCLEASE/EXONUCLEASE/PHOSPHATASE FAMILY DOMAIN-CONTAINING PROTEIN 1"/>
    <property type="match status" value="1"/>
</dbReference>
<dbReference type="GO" id="GO:0003677">
    <property type="term" value="F:DNA binding"/>
    <property type="evidence" value="ECO:0007669"/>
    <property type="project" value="InterPro"/>
</dbReference>
<evidence type="ECO:0000259" key="1">
    <source>
        <dbReference type="SMART" id="SM00278"/>
    </source>
</evidence>
<sequence length="203" mass="22775">MKNLNSKEKQIIILIGIVFIVFISTVLKENFISENKIDNSVSNEVDLNIVKYDEEGEASKEKIEEKIYVHISGRVKNPGLIILDSNSRVVDAIDKAGGLCDDADADKINLAKKVTDEEKIYIPLIGEVEDINYSKEEGESDKINLNTADEGELCTLPGIGPKTAEKILKYRENYKFEEIEDIMNVSGIGEKKFDALKDYISVR</sequence>
<feature type="domain" description="Helix-hairpin-helix DNA-binding motif class 1" evidence="1">
    <location>
        <begin position="151"/>
        <end position="170"/>
    </location>
</feature>
<dbReference type="RefSeq" id="WP_127724267.1">
    <property type="nucleotide sequence ID" value="NZ_RLIH01000005.1"/>
</dbReference>
<dbReference type="Proteomes" id="UP000288812">
    <property type="component" value="Unassembled WGS sequence"/>
</dbReference>